<keyword evidence="1" id="KW-0472">Membrane</keyword>
<dbReference type="EMBL" id="OC915278">
    <property type="protein sequence ID" value="CAD7639614.1"/>
    <property type="molecule type" value="Genomic_DNA"/>
</dbReference>
<evidence type="ECO:0000313" key="2">
    <source>
        <dbReference type="EMBL" id="CAD7639614.1"/>
    </source>
</evidence>
<keyword evidence="3" id="KW-1185">Reference proteome</keyword>
<dbReference type="EMBL" id="CAJPVJ010000453">
    <property type="protein sequence ID" value="CAG2162495.1"/>
    <property type="molecule type" value="Genomic_DNA"/>
</dbReference>
<gene>
    <name evidence="2" type="ORF">ONB1V03_LOCUS2088</name>
</gene>
<accession>A0A7R9QCY5</accession>
<dbReference type="OrthoDB" id="6513849at2759"/>
<evidence type="ECO:0000313" key="3">
    <source>
        <dbReference type="Proteomes" id="UP000728032"/>
    </source>
</evidence>
<reference evidence="2" key="1">
    <citation type="submission" date="2020-11" db="EMBL/GenBank/DDBJ databases">
        <authorList>
            <person name="Tran Van P."/>
        </authorList>
    </citation>
    <scope>NUCLEOTIDE SEQUENCE</scope>
</reference>
<organism evidence="2">
    <name type="scientific">Oppiella nova</name>
    <dbReference type="NCBI Taxonomy" id="334625"/>
    <lineage>
        <taxon>Eukaryota</taxon>
        <taxon>Metazoa</taxon>
        <taxon>Ecdysozoa</taxon>
        <taxon>Arthropoda</taxon>
        <taxon>Chelicerata</taxon>
        <taxon>Arachnida</taxon>
        <taxon>Acari</taxon>
        <taxon>Acariformes</taxon>
        <taxon>Sarcoptiformes</taxon>
        <taxon>Oribatida</taxon>
        <taxon>Brachypylina</taxon>
        <taxon>Oppioidea</taxon>
        <taxon>Oppiidae</taxon>
        <taxon>Oppiella</taxon>
    </lineage>
</organism>
<proteinExistence type="predicted"/>
<evidence type="ECO:0000256" key="1">
    <source>
        <dbReference type="SAM" id="Phobius"/>
    </source>
</evidence>
<feature type="transmembrane region" description="Helical" evidence="1">
    <location>
        <begin position="44"/>
        <end position="62"/>
    </location>
</feature>
<protein>
    <submittedName>
        <fullName evidence="2">Uncharacterized protein</fullName>
    </submittedName>
</protein>
<dbReference type="AlphaFoldDB" id="A0A7R9QCY5"/>
<keyword evidence="1" id="KW-1133">Transmembrane helix</keyword>
<name>A0A7R9QCY5_9ACAR</name>
<sequence>MLSVCDLKVCFSSIEFSLFFQQSCPLCPNCGQLLDNNPFSEVKFSSLVVLLGVGSLICYKLITNKKKKREKRLPFGFARAITREDSQEMSSCDKSNASLKYKVFTSTPYVKWCPTVDYTPSLSSNASDLVFNMTDSYDYDSSVRTPSLQMIGTNTVAKLDLLLDQIEDIKRSVYEIDEQIFDVKDSNVKFESKMFSLGPDMSSSLATESDLNEKFNYCMTEPQTPTLEWDLTDLNVVNEHNNSIMNDKLLDLSPQDLSSPLTSTSGEFSTTSSQQLPKDNNLIAIQRMISDAKKLGLLDDLIDILIKNSKRDSAYFED</sequence>
<keyword evidence="1" id="KW-0812">Transmembrane</keyword>
<dbReference type="Proteomes" id="UP000728032">
    <property type="component" value="Unassembled WGS sequence"/>
</dbReference>